<reference evidence="3 4" key="1">
    <citation type="journal article" date="2022" name="Res Sq">
        <title>Evolution of multicellular longitudinally dividing oral cavity symbionts (Neisseriaceae).</title>
        <authorList>
            <person name="Nyongesa S."/>
            <person name="Weber P."/>
            <person name="Bernet E."/>
            <person name="Pullido F."/>
            <person name="Nieckarz M."/>
            <person name="Delaby M."/>
            <person name="Nieves C."/>
            <person name="Viehboeck T."/>
            <person name="Krause N."/>
            <person name="Rivera-Millot A."/>
            <person name="Nakamura A."/>
            <person name="Vischer N."/>
            <person name="VanNieuwenhze M."/>
            <person name="Brun Y."/>
            <person name="Cava F."/>
            <person name="Bulgheresi S."/>
            <person name="Veyrier F."/>
        </authorList>
    </citation>
    <scope>NUCLEOTIDE SEQUENCE [LARGE SCALE GENOMIC DNA]</scope>
    <source>
        <strain evidence="3 4">SN4</strain>
    </source>
</reference>
<evidence type="ECO:0000256" key="2">
    <source>
        <dbReference type="SAM" id="SignalP"/>
    </source>
</evidence>
<evidence type="ECO:0008006" key="5">
    <source>
        <dbReference type="Google" id="ProtNLM"/>
    </source>
</evidence>
<dbReference type="Proteomes" id="UP000832011">
    <property type="component" value="Chromosome"/>
</dbReference>
<protein>
    <recommendedName>
        <fullName evidence="5">DUF4367 domain-containing protein</fullName>
    </recommendedName>
</protein>
<organism evidence="3 4">
    <name type="scientific">Vitreoscilla massiliensis</name>
    <dbReference type="NCBI Taxonomy" id="1689272"/>
    <lineage>
        <taxon>Bacteria</taxon>
        <taxon>Pseudomonadati</taxon>
        <taxon>Pseudomonadota</taxon>
        <taxon>Betaproteobacteria</taxon>
        <taxon>Neisseriales</taxon>
        <taxon>Neisseriaceae</taxon>
        <taxon>Vitreoscilla</taxon>
    </lineage>
</organism>
<evidence type="ECO:0000313" key="3">
    <source>
        <dbReference type="EMBL" id="UOO87790.1"/>
    </source>
</evidence>
<dbReference type="EMBL" id="CP091511">
    <property type="protein sequence ID" value="UOO87790.1"/>
    <property type="molecule type" value="Genomic_DNA"/>
</dbReference>
<evidence type="ECO:0000313" key="4">
    <source>
        <dbReference type="Proteomes" id="UP000832011"/>
    </source>
</evidence>
<proteinExistence type="predicted"/>
<evidence type="ECO:0000256" key="1">
    <source>
        <dbReference type="SAM" id="MobiDB-lite"/>
    </source>
</evidence>
<keyword evidence="2" id="KW-0732">Signal</keyword>
<feature type="chain" id="PRO_5046603868" description="DUF4367 domain-containing protein" evidence="2">
    <location>
        <begin position="26"/>
        <end position="173"/>
    </location>
</feature>
<accession>A0ABY4DWA1</accession>
<name>A0ABY4DWA1_9NEIS</name>
<dbReference type="RefSeq" id="WP_058356769.1">
    <property type="nucleotide sequence ID" value="NZ_CABKVG010000009.1"/>
</dbReference>
<sequence>MFKKACISVAALAAVAIGLHWHSKAENPPLTLSHTPQPLSKRPVNANTATIPSLSPQTLQQWGFKVLTWQQDADGLSIAIQPKHAPANAELYLQYMDLAPQACADEVDLGDGRIEAISATISVYRQQDPQSKVSPSVMVHNGQRACWLIEGNSGLEAKQDLASKLALAKKLPL</sequence>
<gene>
    <name evidence="3" type="ORF">LVJ82_09815</name>
</gene>
<keyword evidence="4" id="KW-1185">Reference proteome</keyword>
<feature type="signal peptide" evidence="2">
    <location>
        <begin position="1"/>
        <end position="25"/>
    </location>
</feature>
<feature type="region of interest" description="Disordered" evidence="1">
    <location>
        <begin position="28"/>
        <end position="50"/>
    </location>
</feature>